<evidence type="ECO:0000313" key="9">
    <source>
        <dbReference type="Proteomes" id="UP000177281"/>
    </source>
</evidence>
<dbReference type="GO" id="GO:0006096">
    <property type="term" value="P:glycolytic process"/>
    <property type="evidence" value="ECO:0007669"/>
    <property type="project" value="UniProtKB-UniPathway"/>
</dbReference>
<dbReference type="InterPro" id="IPR014710">
    <property type="entry name" value="RmlC-like_jellyroll"/>
</dbReference>
<sequence>MRGGEADEAIYFMINLEKISGLPIELTDDYHLKFNPPLTDREPTIVRKFSELMPVLMEQGLKPDYEDRYFVYRAISLPEDEAKVKKYHLTYDVTILPPGKLGAEFNKTVGHYHANIPGKNIAHPEIYEVLNGRALFVLQKMDAEFRKVISVLVIEADRGQKVVYPPNYGHVIYNIGPDPVVTANWCSTNYKALYEPVAQLHGLAYFVTASPHQPFDLAANRNYGEIPAARMFTNKFMSGFSIVATNRPMYIEGMLHPDELEFLSNPEKYAVELSSISS</sequence>
<comment type="caution">
    <text evidence="8">The sequence shown here is derived from an EMBL/GenBank/DDBJ whole genome shotgun (WGS) entry which is preliminary data.</text>
</comment>
<evidence type="ECO:0000256" key="2">
    <source>
        <dbReference type="ARBA" id="ARBA00006542"/>
    </source>
</evidence>
<reference evidence="8 9" key="1">
    <citation type="journal article" date="2016" name="Nat. Commun.">
        <title>Thousands of microbial genomes shed light on interconnected biogeochemical processes in an aquifer system.</title>
        <authorList>
            <person name="Anantharaman K."/>
            <person name="Brown C.T."/>
            <person name="Hug L.A."/>
            <person name="Sharon I."/>
            <person name="Castelle C.J."/>
            <person name="Probst A.J."/>
            <person name="Thomas B.C."/>
            <person name="Singh A."/>
            <person name="Wilkins M.J."/>
            <person name="Karaoz U."/>
            <person name="Brodie E.L."/>
            <person name="Williams K.H."/>
            <person name="Hubbard S.S."/>
            <person name="Banfield J.F."/>
        </authorList>
    </citation>
    <scope>NUCLEOTIDE SEQUENCE [LARGE SCALE GENOMIC DNA]</scope>
</reference>
<gene>
    <name evidence="8" type="ORF">A3B10_00795</name>
</gene>
<dbReference type="EC" id="5.3.1.9" evidence="3"/>
<evidence type="ECO:0000313" key="8">
    <source>
        <dbReference type="EMBL" id="OGE94675.1"/>
    </source>
</evidence>
<evidence type="ECO:0000256" key="6">
    <source>
        <dbReference type="ARBA" id="ARBA00029321"/>
    </source>
</evidence>
<evidence type="ECO:0000256" key="3">
    <source>
        <dbReference type="ARBA" id="ARBA00011952"/>
    </source>
</evidence>
<evidence type="ECO:0000256" key="1">
    <source>
        <dbReference type="ARBA" id="ARBA00004926"/>
    </source>
</evidence>
<dbReference type="GO" id="GO:0006094">
    <property type="term" value="P:gluconeogenesis"/>
    <property type="evidence" value="ECO:0007669"/>
    <property type="project" value="UniProtKB-KW"/>
</dbReference>
<dbReference type="SUPFAM" id="SSF51182">
    <property type="entry name" value="RmlC-like cupins"/>
    <property type="match status" value="1"/>
</dbReference>
<keyword evidence="4" id="KW-0312">Gluconeogenesis</keyword>
<dbReference type="UniPathway" id="UPA00109">
    <property type="reaction ID" value="UER00181"/>
</dbReference>
<evidence type="ECO:0000259" key="7">
    <source>
        <dbReference type="Pfam" id="PF06560"/>
    </source>
</evidence>
<dbReference type="Pfam" id="PF06560">
    <property type="entry name" value="GPI"/>
    <property type="match status" value="1"/>
</dbReference>
<evidence type="ECO:0000256" key="4">
    <source>
        <dbReference type="ARBA" id="ARBA00022432"/>
    </source>
</evidence>
<dbReference type="InterPro" id="IPR011051">
    <property type="entry name" value="RmlC_Cupin_sf"/>
</dbReference>
<dbReference type="GO" id="GO:0004347">
    <property type="term" value="F:glucose-6-phosphate isomerase activity"/>
    <property type="evidence" value="ECO:0007669"/>
    <property type="project" value="UniProtKB-EC"/>
</dbReference>
<proteinExistence type="inferred from homology"/>
<comment type="pathway">
    <text evidence="1">Carbohydrate degradation; glycolysis; D-glyceraldehyde 3-phosphate and glycerone phosphate from D-glucose: step 2/4.</text>
</comment>
<dbReference type="InterPro" id="IPR010551">
    <property type="entry name" value="G6P_isomerase_prok"/>
</dbReference>
<dbReference type="Gene3D" id="2.60.120.10">
    <property type="entry name" value="Jelly Rolls"/>
    <property type="match status" value="1"/>
</dbReference>
<dbReference type="STRING" id="1817841.A3B10_00795"/>
<dbReference type="AlphaFoldDB" id="A0A1F5PXN1"/>
<comment type="catalytic activity">
    <reaction evidence="6">
        <text>alpha-D-glucose 6-phosphate = beta-D-fructose 6-phosphate</text>
        <dbReference type="Rhea" id="RHEA:11816"/>
        <dbReference type="ChEBI" id="CHEBI:57634"/>
        <dbReference type="ChEBI" id="CHEBI:58225"/>
        <dbReference type="EC" id="5.3.1.9"/>
    </reaction>
</comment>
<comment type="similarity">
    <text evidence="2">Belongs to the archaeal-type GPI family.</text>
</comment>
<accession>A0A1F5PXN1</accession>
<evidence type="ECO:0000256" key="5">
    <source>
        <dbReference type="ARBA" id="ARBA00023152"/>
    </source>
</evidence>
<dbReference type="GO" id="GO:0005737">
    <property type="term" value="C:cytoplasm"/>
    <property type="evidence" value="ECO:0007669"/>
    <property type="project" value="InterPro"/>
</dbReference>
<dbReference type="Proteomes" id="UP000177281">
    <property type="component" value="Unassembled WGS sequence"/>
</dbReference>
<feature type="domain" description="Glucose-6-phosphate isomerase prokaryote" evidence="7">
    <location>
        <begin position="46"/>
        <end position="208"/>
    </location>
</feature>
<name>A0A1F5PXN1_9BACT</name>
<dbReference type="CDD" id="cd02218">
    <property type="entry name" value="cupin_PGI"/>
    <property type="match status" value="1"/>
</dbReference>
<protein>
    <recommendedName>
        <fullName evidence="3">glucose-6-phosphate isomerase</fullName>
        <ecNumber evidence="3">5.3.1.9</ecNumber>
    </recommendedName>
</protein>
<keyword evidence="5" id="KW-0324">Glycolysis</keyword>
<organism evidence="8 9">
    <name type="scientific">Candidatus Doudnabacteria bacterium RIFCSPLOWO2_01_FULL_44_21</name>
    <dbReference type="NCBI Taxonomy" id="1817841"/>
    <lineage>
        <taxon>Bacteria</taxon>
        <taxon>Candidatus Doudnaibacteriota</taxon>
    </lineage>
</organism>
<dbReference type="EMBL" id="MFFB01000012">
    <property type="protein sequence ID" value="OGE94675.1"/>
    <property type="molecule type" value="Genomic_DNA"/>
</dbReference>